<keyword evidence="1" id="KW-0808">Transferase</keyword>
<reference evidence="8 9" key="1">
    <citation type="submission" date="2015-03" db="EMBL/GenBank/DDBJ databases">
        <title>Draft genome of the nematode, Opisthorchis viverrini.</title>
        <authorList>
            <person name="Mitreva M."/>
        </authorList>
    </citation>
    <scope>NUCLEOTIDE SEQUENCE [LARGE SCALE GENOMIC DNA]</scope>
    <source>
        <strain evidence="8">Khon Kaen</strain>
    </source>
</reference>
<evidence type="ECO:0000256" key="3">
    <source>
        <dbReference type="ARBA" id="ARBA00022722"/>
    </source>
</evidence>
<dbReference type="Pfam" id="PF17917">
    <property type="entry name" value="RT_RNaseH"/>
    <property type="match status" value="1"/>
</dbReference>
<evidence type="ECO:0000313" key="8">
    <source>
        <dbReference type="EMBL" id="OON19178.1"/>
    </source>
</evidence>
<feature type="domain" description="Reverse transcriptase RNase H-like" evidence="7">
    <location>
        <begin position="91"/>
        <end position="139"/>
    </location>
</feature>
<dbReference type="InterPro" id="IPR043502">
    <property type="entry name" value="DNA/RNA_pol_sf"/>
</dbReference>
<evidence type="ECO:0000259" key="7">
    <source>
        <dbReference type="Pfam" id="PF17917"/>
    </source>
</evidence>
<sequence length="218" mass="25230">MLDGIQDNGLHLSSEKYHFFMDSTEHLRFMIDRHDHRPDPKNVDVIKTMHSHKDLPTLRPDPKNVDVIKTMHSHKDLPTLRSFLGHISHYAAERSCSQIQKEALAIVFVVKKFHKLLYGGLFTLTTEHKPLLAVLGYKKGIPVYSAIGLRKWATVLLGCNFNIRFESTDKIGQADALSRFLEMEHWTRKFPLQLKSLLNGKYDVHLWKLSKILQLHSN</sequence>
<dbReference type="PANTHER" id="PTHR37984">
    <property type="entry name" value="PROTEIN CBG26694"/>
    <property type="match status" value="1"/>
</dbReference>
<dbReference type="EMBL" id="KV893535">
    <property type="protein sequence ID" value="OON19178.1"/>
    <property type="molecule type" value="Genomic_DNA"/>
</dbReference>
<accession>A0A1S8WXK0</accession>
<evidence type="ECO:0000256" key="6">
    <source>
        <dbReference type="ARBA" id="ARBA00022918"/>
    </source>
</evidence>
<keyword evidence="4" id="KW-0255">Endonuclease</keyword>
<dbReference type="Proteomes" id="UP000243686">
    <property type="component" value="Unassembled WGS sequence"/>
</dbReference>
<dbReference type="GO" id="GO:0004519">
    <property type="term" value="F:endonuclease activity"/>
    <property type="evidence" value="ECO:0007669"/>
    <property type="project" value="UniProtKB-KW"/>
</dbReference>
<name>A0A1S8WXK0_OPIVI</name>
<keyword evidence="9" id="KW-1185">Reference proteome</keyword>
<dbReference type="SUPFAM" id="SSF56672">
    <property type="entry name" value="DNA/RNA polymerases"/>
    <property type="match status" value="1"/>
</dbReference>
<dbReference type="GO" id="GO:0016787">
    <property type="term" value="F:hydrolase activity"/>
    <property type="evidence" value="ECO:0007669"/>
    <property type="project" value="UniProtKB-KW"/>
</dbReference>
<dbReference type="AlphaFoldDB" id="A0A1S8WXK0"/>
<dbReference type="InterPro" id="IPR041373">
    <property type="entry name" value="RT_RNaseH"/>
</dbReference>
<dbReference type="PANTHER" id="PTHR37984:SF5">
    <property type="entry name" value="PROTEIN NYNRIN-LIKE"/>
    <property type="match status" value="1"/>
</dbReference>
<keyword evidence="2" id="KW-0548">Nucleotidyltransferase</keyword>
<proteinExistence type="predicted"/>
<evidence type="ECO:0000256" key="5">
    <source>
        <dbReference type="ARBA" id="ARBA00022801"/>
    </source>
</evidence>
<protein>
    <recommendedName>
        <fullName evidence="7">Reverse transcriptase RNase H-like domain-containing protein</fullName>
    </recommendedName>
</protein>
<gene>
    <name evidence="8" type="ORF">X801_04956</name>
</gene>
<keyword evidence="6" id="KW-0695">RNA-directed DNA polymerase</keyword>
<organism evidence="8 9">
    <name type="scientific">Opisthorchis viverrini</name>
    <name type="common">Southeast Asian liver fluke</name>
    <dbReference type="NCBI Taxonomy" id="6198"/>
    <lineage>
        <taxon>Eukaryota</taxon>
        <taxon>Metazoa</taxon>
        <taxon>Spiralia</taxon>
        <taxon>Lophotrochozoa</taxon>
        <taxon>Platyhelminthes</taxon>
        <taxon>Trematoda</taxon>
        <taxon>Digenea</taxon>
        <taxon>Opisthorchiida</taxon>
        <taxon>Opisthorchiata</taxon>
        <taxon>Opisthorchiidae</taxon>
        <taxon>Opisthorchis</taxon>
    </lineage>
</organism>
<evidence type="ECO:0000256" key="2">
    <source>
        <dbReference type="ARBA" id="ARBA00022695"/>
    </source>
</evidence>
<evidence type="ECO:0000256" key="4">
    <source>
        <dbReference type="ARBA" id="ARBA00022759"/>
    </source>
</evidence>
<dbReference type="InterPro" id="IPR050951">
    <property type="entry name" value="Retrovirus_Pol_polyprotein"/>
</dbReference>
<dbReference type="GO" id="GO:0003964">
    <property type="term" value="F:RNA-directed DNA polymerase activity"/>
    <property type="evidence" value="ECO:0007669"/>
    <property type="project" value="UniProtKB-KW"/>
</dbReference>
<keyword evidence="3" id="KW-0540">Nuclease</keyword>
<keyword evidence="5" id="KW-0378">Hydrolase</keyword>
<evidence type="ECO:0000256" key="1">
    <source>
        <dbReference type="ARBA" id="ARBA00022679"/>
    </source>
</evidence>
<evidence type="ECO:0000313" key="9">
    <source>
        <dbReference type="Proteomes" id="UP000243686"/>
    </source>
</evidence>